<keyword evidence="1" id="KW-0802">TPR repeat</keyword>
<dbReference type="RefSeq" id="WP_138521401.1">
    <property type="nucleotide sequence ID" value="NZ_JAOCBK010000001.1"/>
</dbReference>
<comment type="caution">
    <text evidence="2">The sequence shown here is derived from an EMBL/GenBank/DDBJ whole genome shotgun (WGS) entry which is preliminary data.</text>
</comment>
<protein>
    <submittedName>
        <fullName evidence="2">Uncharacterized protein</fullName>
    </submittedName>
</protein>
<evidence type="ECO:0000313" key="2">
    <source>
        <dbReference type="EMBL" id="TLX79259.1"/>
    </source>
</evidence>
<accession>A0A5R9R8J4</accession>
<gene>
    <name evidence="2" type="ORF">FAS41_09110</name>
</gene>
<dbReference type="PROSITE" id="PS51257">
    <property type="entry name" value="PROKAR_LIPOPROTEIN"/>
    <property type="match status" value="1"/>
</dbReference>
<feature type="repeat" description="TPR" evidence="1">
    <location>
        <begin position="138"/>
        <end position="171"/>
    </location>
</feature>
<organism evidence="2 3">
    <name type="scientific">Pseudomonas nicosulfuronedens</name>
    <dbReference type="NCBI Taxonomy" id="2571105"/>
    <lineage>
        <taxon>Bacteria</taxon>
        <taxon>Pseudomonadati</taxon>
        <taxon>Pseudomonadota</taxon>
        <taxon>Gammaproteobacteria</taxon>
        <taxon>Pseudomonadales</taxon>
        <taxon>Pseudomonadaceae</taxon>
        <taxon>Pseudomonas</taxon>
    </lineage>
</organism>
<dbReference type="Proteomes" id="UP000306635">
    <property type="component" value="Unassembled WGS sequence"/>
</dbReference>
<dbReference type="SMART" id="SM00028">
    <property type="entry name" value="TPR"/>
    <property type="match status" value="2"/>
</dbReference>
<name>A0A5R9R8J4_9PSED</name>
<dbReference type="Gene3D" id="1.25.40.10">
    <property type="entry name" value="Tetratricopeptide repeat domain"/>
    <property type="match status" value="1"/>
</dbReference>
<dbReference type="InterPro" id="IPR019734">
    <property type="entry name" value="TPR_rpt"/>
</dbReference>
<dbReference type="PROSITE" id="PS50005">
    <property type="entry name" value="TPR"/>
    <property type="match status" value="2"/>
</dbReference>
<dbReference type="SUPFAM" id="SSF48452">
    <property type="entry name" value="TPR-like"/>
    <property type="match status" value="1"/>
</dbReference>
<dbReference type="AlphaFoldDB" id="A0A5R9R8J4"/>
<dbReference type="OrthoDB" id="6181789at2"/>
<reference evidence="2 3" key="1">
    <citation type="submission" date="2019-04" db="EMBL/GenBank/DDBJ databases">
        <authorList>
            <person name="Li M."/>
        </authorList>
    </citation>
    <scope>NUCLEOTIDE SEQUENCE [LARGE SCALE GENOMIC DNA]</scope>
    <source>
        <strain evidence="2 3">LAM1902</strain>
    </source>
</reference>
<feature type="repeat" description="TPR" evidence="1">
    <location>
        <begin position="104"/>
        <end position="137"/>
    </location>
</feature>
<sequence length="266" mass="28594">MRNACWIGLLGLTLGGCANFDTLGGGPSVGQNCDEKLGQSVELQLNLAREMLDNGRAHAALANLETLPPNSLEVRESKALALRRIGDPKARIVYEGLLGTCKAADAHHGLGQIAMRGGNTVEAERELREAARLQPTDSSLRNDLGYVLLRRGEMEKARFEFITAMELNEHDKLPATNLLSVMFIQGETSEASRLIQSVGLSADQVRAAQDQAKDLRPISPASPASQPAVQVESVSYVNDPVDEAHPALVESTPAVARDAKLLVKAR</sequence>
<proteinExistence type="predicted"/>
<keyword evidence="3" id="KW-1185">Reference proteome</keyword>
<evidence type="ECO:0000313" key="3">
    <source>
        <dbReference type="Proteomes" id="UP000306635"/>
    </source>
</evidence>
<dbReference type="EMBL" id="SWDV01000008">
    <property type="protein sequence ID" value="TLX79259.1"/>
    <property type="molecule type" value="Genomic_DNA"/>
</dbReference>
<dbReference type="InterPro" id="IPR011990">
    <property type="entry name" value="TPR-like_helical_dom_sf"/>
</dbReference>
<evidence type="ECO:0000256" key="1">
    <source>
        <dbReference type="PROSITE-ProRule" id="PRU00339"/>
    </source>
</evidence>
<dbReference type="Pfam" id="PF13432">
    <property type="entry name" value="TPR_16"/>
    <property type="match status" value="1"/>
</dbReference>